<protein>
    <submittedName>
        <fullName evidence="3">Uncharacterized protein</fullName>
    </submittedName>
</protein>
<comment type="caution">
    <text evidence="3">The sequence shown here is derived from an EMBL/GenBank/DDBJ whole genome shotgun (WGS) entry which is preliminary data.</text>
</comment>
<feature type="transmembrane region" description="Helical" evidence="2">
    <location>
        <begin position="51"/>
        <end position="70"/>
    </location>
</feature>
<evidence type="ECO:0000256" key="2">
    <source>
        <dbReference type="SAM" id="Phobius"/>
    </source>
</evidence>
<feature type="transmembrane region" description="Helical" evidence="2">
    <location>
        <begin position="113"/>
        <end position="132"/>
    </location>
</feature>
<name>A0A9X2LBN5_9PROT</name>
<keyword evidence="2" id="KW-1133">Transmembrane helix</keyword>
<keyword evidence="4" id="KW-1185">Reference proteome</keyword>
<dbReference type="AlphaFoldDB" id="A0A9X2LBN5"/>
<dbReference type="Proteomes" id="UP001142610">
    <property type="component" value="Unassembled WGS sequence"/>
</dbReference>
<accession>A0A9X2LBN5</accession>
<evidence type="ECO:0000313" key="4">
    <source>
        <dbReference type="Proteomes" id="UP001142610"/>
    </source>
</evidence>
<feature type="transmembrane region" description="Helical" evidence="2">
    <location>
        <begin position="342"/>
        <end position="361"/>
    </location>
</feature>
<feature type="region of interest" description="Disordered" evidence="1">
    <location>
        <begin position="137"/>
        <end position="157"/>
    </location>
</feature>
<reference evidence="3" key="1">
    <citation type="submission" date="2022-07" db="EMBL/GenBank/DDBJ databases">
        <title>Parvularcula maris sp. nov., an algicidal bacterium isolated from seawater.</title>
        <authorList>
            <person name="Li F."/>
        </authorList>
    </citation>
    <scope>NUCLEOTIDE SEQUENCE</scope>
    <source>
        <strain evidence="3">BGMRC 0090</strain>
    </source>
</reference>
<dbReference type="EMBL" id="JANIBC010000022">
    <property type="protein sequence ID" value="MCQ8186581.1"/>
    <property type="molecule type" value="Genomic_DNA"/>
</dbReference>
<keyword evidence="2" id="KW-0812">Transmembrane</keyword>
<organism evidence="3 4">
    <name type="scientific">Parvularcula maris</name>
    <dbReference type="NCBI Taxonomy" id="2965077"/>
    <lineage>
        <taxon>Bacteria</taxon>
        <taxon>Pseudomonadati</taxon>
        <taxon>Pseudomonadota</taxon>
        <taxon>Alphaproteobacteria</taxon>
        <taxon>Parvularculales</taxon>
        <taxon>Parvularculaceae</taxon>
        <taxon>Parvularcula</taxon>
    </lineage>
</organism>
<proteinExistence type="predicted"/>
<evidence type="ECO:0000313" key="3">
    <source>
        <dbReference type="EMBL" id="MCQ8186581.1"/>
    </source>
</evidence>
<feature type="transmembrane region" description="Helical" evidence="2">
    <location>
        <begin position="82"/>
        <end position="101"/>
    </location>
</feature>
<feature type="transmembrane region" description="Helical" evidence="2">
    <location>
        <begin position="163"/>
        <end position="185"/>
    </location>
</feature>
<sequence>MKHRNEGGRPFISTALLIGALAIVLGLLTALQTGSGWGGLNALGPDSLLRLYLAGSAVLLIGAVISAWLPPPGGVLGYAGQYALFCLNLPFVSIMFINLAWDGYHAGALGEANWLTLLGLAGVLSLAALAPLSKQQPAEEKRNPVELATERSRPESGLDPSTYGFLMWSVPLVCVAFIVGLPVWFELRDALALVVFEQEAPSFADSFRSTLRFLKVGAPIILLFLLYIPILYAYQFWHTRQRKERLLNEEPTAGRELSQEELGELEELSARLREYLSPLARDKGSLQGLLTIMIPFLGALIFTAAAIWTQQRPDQPFLGLGAGLLLPGRTEGLADFLCLDPFVFSEMMVFMVLMGGGMWAIEAWPSRDPASAARAWFRSQGETEAVIEAVETDLATRLRLRPGLKAEGFEPEELLAHWQHRRIGTIRGWTLLGFAAAFAALGLERSHYDIVHPAGLVTKRVWEVKPRRIPIADITILRVRCDVAKDDDGLFVYEMETKAGRHVRLGASDLNVTARHHLDWLEELDTKIRAGGAQVLPYGREDMTEAECEPYLTERHGSETASRMVRLLTK</sequence>
<feature type="transmembrane region" description="Helical" evidence="2">
    <location>
        <begin position="12"/>
        <end position="31"/>
    </location>
</feature>
<feature type="transmembrane region" description="Helical" evidence="2">
    <location>
        <begin position="216"/>
        <end position="237"/>
    </location>
</feature>
<evidence type="ECO:0000256" key="1">
    <source>
        <dbReference type="SAM" id="MobiDB-lite"/>
    </source>
</evidence>
<feature type="transmembrane region" description="Helical" evidence="2">
    <location>
        <begin position="289"/>
        <end position="308"/>
    </location>
</feature>
<dbReference type="RefSeq" id="WP_256620517.1">
    <property type="nucleotide sequence ID" value="NZ_JANIBC010000022.1"/>
</dbReference>
<keyword evidence="2" id="KW-0472">Membrane</keyword>
<gene>
    <name evidence="3" type="ORF">NOG11_14455</name>
</gene>
<feature type="compositionally biased region" description="Basic and acidic residues" evidence="1">
    <location>
        <begin position="137"/>
        <end position="156"/>
    </location>
</feature>